<accession>A0A1X7UGG8</accession>
<dbReference type="EnsemblMetazoa" id="Aqu2.1.26872_001">
    <property type="protein sequence ID" value="Aqu2.1.26872_001"/>
    <property type="gene ID" value="Aqu2.1.26872"/>
</dbReference>
<reference evidence="1" key="1">
    <citation type="submission" date="2017-05" db="UniProtKB">
        <authorList>
            <consortium name="EnsemblMetazoa"/>
        </authorList>
    </citation>
    <scope>IDENTIFICATION</scope>
</reference>
<evidence type="ECO:0000313" key="1">
    <source>
        <dbReference type="EnsemblMetazoa" id="Aqu2.1.26872_001"/>
    </source>
</evidence>
<dbReference type="AlphaFoldDB" id="A0A1X7UGG8"/>
<name>A0A1X7UGG8_AMPQE</name>
<protein>
    <submittedName>
        <fullName evidence="1">Uncharacterized protein</fullName>
    </submittedName>
</protein>
<dbReference type="InParanoid" id="A0A1X7UGG8"/>
<sequence length="65" mass="7732">MYHQIYLDKQLNQDKNFTSKELLIKKELNWGVIHTCSTKTHQFKNYVLTIQSIISVTLVSLYDQE</sequence>
<organism evidence="1">
    <name type="scientific">Amphimedon queenslandica</name>
    <name type="common">Sponge</name>
    <dbReference type="NCBI Taxonomy" id="400682"/>
    <lineage>
        <taxon>Eukaryota</taxon>
        <taxon>Metazoa</taxon>
        <taxon>Porifera</taxon>
        <taxon>Demospongiae</taxon>
        <taxon>Heteroscleromorpha</taxon>
        <taxon>Haplosclerida</taxon>
        <taxon>Niphatidae</taxon>
        <taxon>Amphimedon</taxon>
    </lineage>
</organism>
<proteinExistence type="predicted"/>